<evidence type="ECO:0000256" key="4">
    <source>
        <dbReference type="ARBA" id="ARBA00023242"/>
    </source>
</evidence>
<dbReference type="PANTHER" id="PTHR10763">
    <property type="entry name" value="CELL DIVISION CONTROL PROTEIN 6-RELATED"/>
    <property type="match status" value="1"/>
</dbReference>
<dbReference type="InterPro" id="IPR027417">
    <property type="entry name" value="P-loop_NTPase"/>
</dbReference>
<name>G0UBT3_TRYVY</name>
<dbReference type="AlphaFoldDB" id="G0UBT3"/>
<dbReference type="GO" id="GO:0005664">
    <property type="term" value="C:nuclear origin of replication recognition complex"/>
    <property type="evidence" value="ECO:0007669"/>
    <property type="project" value="TreeGrafter"/>
</dbReference>
<dbReference type="Gene3D" id="1.10.8.60">
    <property type="match status" value="1"/>
</dbReference>
<keyword evidence="5" id="KW-0235">DNA replication</keyword>
<organism evidence="7">
    <name type="scientific">Trypanosoma vivax (strain Y486)</name>
    <dbReference type="NCBI Taxonomy" id="1055687"/>
    <lineage>
        <taxon>Eukaryota</taxon>
        <taxon>Discoba</taxon>
        <taxon>Euglenozoa</taxon>
        <taxon>Kinetoplastea</taxon>
        <taxon>Metakinetoplastina</taxon>
        <taxon>Trypanosomatida</taxon>
        <taxon>Trypanosomatidae</taxon>
        <taxon>Trypanosoma</taxon>
        <taxon>Duttonella</taxon>
    </lineage>
</organism>
<dbReference type="SUPFAM" id="SSF52540">
    <property type="entry name" value="P-loop containing nucleoside triphosphate hydrolases"/>
    <property type="match status" value="1"/>
</dbReference>
<dbReference type="EMBL" id="HE573027">
    <property type="protein sequence ID" value="CCC53281.1"/>
    <property type="molecule type" value="Genomic_DNA"/>
</dbReference>
<dbReference type="InterPro" id="IPR049945">
    <property type="entry name" value="AAA_22"/>
</dbReference>
<evidence type="ECO:0000256" key="5">
    <source>
        <dbReference type="RuleBase" id="RU365058"/>
    </source>
</evidence>
<dbReference type="InterPro" id="IPR050311">
    <property type="entry name" value="ORC1/CDC6"/>
</dbReference>
<feature type="domain" description="ORC1/DEAH AAA+ ATPase" evidence="6">
    <location>
        <begin position="55"/>
        <end position="180"/>
    </location>
</feature>
<evidence type="ECO:0000256" key="3">
    <source>
        <dbReference type="ARBA" id="ARBA00023125"/>
    </source>
</evidence>
<dbReference type="PANTHER" id="PTHR10763:SF23">
    <property type="entry name" value="ORIGIN RECOGNITION COMPLEX SUBUNIT 1"/>
    <property type="match status" value="1"/>
</dbReference>
<dbReference type="VEuPathDB" id="TriTrypDB:TvY486_1107650"/>
<keyword evidence="4 5" id="KW-0539">Nucleus</keyword>
<protein>
    <recommendedName>
        <fullName evidence="5">Origin recognition complex subunit 1</fullName>
    </recommendedName>
</protein>
<keyword evidence="3 5" id="KW-0238">DNA-binding</keyword>
<evidence type="ECO:0000256" key="1">
    <source>
        <dbReference type="ARBA" id="ARBA00004123"/>
    </source>
</evidence>
<comment type="subcellular location">
    <subcellularLocation>
        <location evidence="1 5">Nucleus</location>
    </subcellularLocation>
</comment>
<proteinExistence type="inferred from homology"/>
<dbReference type="GO" id="GO:0033314">
    <property type="term" value="P:mitotic DNA replication checkpoint signaling"/>
    <property type="evidence" value="ECO:0007669"/>
    <property type="project" value="TreeGrafter"/>
</dbReference>
<comment type="similarity">
    <text evidence="2">Belongs to the CDC6/cdc18 family.</text>
</comment>
<comment type="similarity">
    <text evidence="5">Belongs to the ORC1 family.</text>
</comment>
<dbReference type="Gene3D" id="3.40.50.300">
    <property type="entry name" value="P-loop containing nucleotide triphosphate hydrolases"/>
    <property type="match status" value="1"/>
</dbReference>
<evidence type="ECO:0000259" key="6">
    <source>
        <dbReference type="Pfam" id="PF13401"/>
    </source>
</evidence>
<evidence type="ECO:0000256" key="2">
    <source>
        <dbReference type="ARBA" id="ARBA00006184"/>
    </source>
</evidence>
<evidence type="ECO:0000313" key="7">
    <source>
        <dbReference type="EMBL" id="CCC53281.1"/>
    </source>
</evidence>
<reference evidence="7" key="1">
    <citation type="journal article" date="2012" name="Proc. Natl. Acad. Sci. U.S.A.">
        <title>Antigenic diversity is generated by distinct evolutionary mechanisms in African trypanosome species.</title>
        <authorList>
            <person name="Jackson A.P."/>
            <person name="Berry A."/>
            <person name="Aslett M."/>
            <person name="Allison H.C."/>
            <person name="Burton P."/>
            <person name="Vavrova-Anderson J."/>
            <person name="Brown R."/>
            <person name="Browne H."/>
            <person name="Corton N."/>
            <person name="Hauser H."/>
            <person name="Gamble J."/>
            <person name="Gilderthorp R."/>
            <person name="Marcello L."/>
            <person name="McQuillan J."/>
            <person name="Otto T.D."/>
            <person name="Quail M.A."/>
            <person name="Sanders M.J."/>
            <person name="van Tonder A."/>
            <person name="Ginger M.L."/>
            <person name="Field M.C."/>
            <person name="Barry J.D."/>
            <person name="Hertz-Fowler C."/>
            <person name="Berriman M."/>
        </authorList>
    </citation>
    <scope>NUCLEOTIDE SEQUENCE</scope>
    <source>
        <strain evidence="7">Y486</strain>
    </source>
</reference>
<dbReference type="OMA" id="CRLHDAF"/>
<dbReference type="GO" id="GO:0016887">
    <property type="term" value="F:ATP hydrolysis activity"/>
    <property type="evidence" value="ECO:0007669"/>
    <property type="project" value="InterPro"/>
</dbReference>
<gene>
    <name evidence="7" type="ORF">TVY486_1107650</name>
</gene>
<comment type="subunit">
    <text evidence="5">ORC is composed of six subunits.</text>
</comment>
<keyword evidence="5" id="KW-0547">Nucleotide-binding</keyword>
<keyword evidence="5" id="KW-0067">ATP-binding</keyword>
<sequence length="435" mass="48836">MKRKRDFNRGLVGAIRAGVEALSVSSSLATRELTCRDSHVKQIIDFLSDNVHPVMQIYGMPGTGKTASVNHALSLLADSAPQGKKPTAVFLNGYVIQKSSDIYWTLYTHLSKARLSSVENCPPDQCASHIEKRFKGGWGSSSAPLCMIVIDEVDKILKKHHKAFFRIVDWLSFPHAFCKLVTISNSMELCADAKTRSRLDNTRQLVFEPYNSSELKAIILKRISHIKPTLFEDKAIDFLCYQIASHYGDVRRLLQSASAALCGLVMRIEDGEEVAEKRDGLLTVGDVHTVVHQIFHDRFVEFIKTIQLPILFISVAVIAAETARILNKNSDDSRLLVDNLFVATRITQQKFNQAIKESNVVDLSYGAYLEIIETLRLVALIDVSMGEERIPIKSAQCLLEATENVYVSMLQPFQTVVDACELHNFGKHVKHLFRF</sequence>
<dbReference type="GO" id="GO:0005524">
    <property type="term" value="F:ATP binding"/>
    <property type="evidence" value="ECO:0007669"/>
    <property type="project" value="UniProtKB-KW"/>
</dbReference>
<accession>G0UBT3</accession>
<dbReference type="Pfam" id="PF13401">
    <property type="entry name" value="AAA_22"/>
    <property type="match status" value="1"/>
</dbReference>
<dbReference type="GO" id="GO:0006270">
    <property type="term" value="P:DNA replication initiation"/>
    <property type="evidence" value="ECO:0007669"/>
    <property type="project" value="TreeGrafter"/>
</dbReference>
<dbReference type="GO" id="GO:0003688">
    <property type="term" value="F:DNA replication origin binding"/>
    <property type="evidence" value="ECO:0007669"/>
    <property type="project" value="TreeGrafter"/>
</dbReference>
<comment type="function">
    <text evidence="5">Component of the origin recognition complex (ORC) that binds origins of replication. DNA-binding is ATP-dependent, however specific DNA sequences that define origins of replication have not been identified so far. ORC is required to assemble the pre-replication complex necessary to initiate DNA replication.</text>
</comment>